<name>A0ABR9JQJ1_9ACTN</name>
<sequence length="297" mass="31363">MTLAPRAVVVHRRTEYDELLARHGSRGQAEFFLRSRGRDIAPVDAAHAATTAALAAVAAAIPVAWRRGMVERADLDRFLFAPDDIVVVVGQDGLVANTAKYLDGQPVIGLDPDPGRNPGVLVPHPVAACADLLRAVAAGTAATERRAMVRAVTDDGGALTALNEVFVGHPTHQSARYRLGCGRAPAERQSSSGVLVATGTGATGWCRSVWLERRSELRLPAPAEPDLAWFVREAWPSPATGTSRTEGRLGAGETLDLVSETDGLVVFGDGMESDRLTLAWGARIEIGVAPGGLSLVR</sequence>
<dbReference type="SUPFAM" id="SSF111331">
    <property type="entry name" value="NAD kinase/diacylglycerol kinase-like"/>
    <property type="match status" value="1"/>
</dbReference>
<keyword evidence="2" id="KW-1185">Reference proteome</keyword>
<dbReference type="Proteomes" id="UP000627838">
    <property type="component" value="Unassembled WGS sequence"/>
</dbReference>
<accession>A0ABR9JQJ1</accession>
<dbReference type="PANTHER" id="PTHR13158:SF5">
    <property type="entry name" value="NAD KINASE 2, MITOCHONDRIAL"/>
    <property type="match status" value="1"/>
</dbReference>
<dbReference type="InterPro" id="IPR017438">
    <property type="entry name" value="ATP-NAD_kinase_N"/>
</dbReference>
<dbReference type="InterPro" id="IPR017437">
    <property type="entry name" value="ATP-NAD_kinase_PpnK-typ_C"/>
</dbReference>
<organism evidence="1 2">
    <name type="scientific">Actinomadura algeriensis</name>
    <dbReference type="NCBI Taxonomy" id="1679523"/>
    <lineage>
        <taxon>Bacteria</taxon>
        <taxon>Bacillati</taxon>
        <taxon>Actinomycetota</taxon>
        <taxon>Actinomycetes</taxon>
        <taxon>Streptosporangiales</taxon>
        <taxon>Thermomonosporaceae</taxon>
        <taxon>Actinomadura</taxon>
    </lineage>
</organism>
<dbReference type="PANTHER" id="PTHR13158">
    <property type="match status" value="1"/>
</dbReference>
<dbReference type="InterPro" id="IPR016064">
    <property type="entry name" value="NAD/diacylglycerol_kinase_sf"/>
</dbReference>
<proteinExistence type="predicted"/>
<comment type="caution">
    <text evidence="1">The sequence shown here is derived from an EMBL/GenBank/DDBJ whole genome shotgun (WGS) entry which is preliminary data.</text>
</comment>
<evidence type="ECO:0000313" key="1">
    <source>
        <dbReference type="EMBL" id="MBE1532837.1"/>
    </source>
</evidence>
<dbReference type="Gene3D" id="2.60.200.30">
    <property type="entry name" value="Probable inorganic polyphosphate/atp-NAD kinase, domain 2"/>
    <property type="match status" value="1"/>
</dbReference>
<evidence type="ECO:0000313" key="2">
    <source>
        <dbReference type="Proteomes" id="UP000627838"/>
    </source>
</evidence>
<evidence type="ECO:0008006" key="3">
    <source>
        <dbReference type="Google" id="ProtNLM"/>
    </source>
</evidence>
<dbReference type="EMBL" id="JADBDZ010000001">
    <property type="protein sequence ID" value="MBE1532837.1"/>
    <property type="molecule type" value="Genomic_DNA"/>
</dbReference>
<reference evidence="1 2" key="1">
    <citation type="submission" date="2020-10" db="EMBL/GenBank/DDBJ databases">
        <title>Sequencing the genomes of 1000 actinobacteria strains.</title>
        <authorList>
            <person name="Klenk H.-P."/>
        </authorList>
    </citation>
    <scope>NUCLEOTIDE SEQUENCE [LARGE SCALE GENOMIC DNA]</scope>
    <source>
        <strain evidence="1 2">DSM 46744</strain>
    </source>
</reference>
<dbReference type="RefSeq" id="WP_192759474.1">
    <property type="nucleotide sequence ID" value="NZ_JADBDZ010000001.1"/>
</dbReference>
<gene>
    <name evidence="1" type="ORF">H4W34_002670</name>
</gene>
<dbReference type="Gene3D" id="3.40.50.10330">
    <property type="entry name" value="Probable inorganic polyphosphate/atp-NAD kinase, domain 1"/>
    <property type="match status" value="1"/>
</dbReference>
<protein>
    <recommendedName>
        <fullName evidence="3">ATP-NAD kinase</fullName>
    </recommendedName>
</protein>